<keyword evidence="6 8" id="KW-1133">Transmembrane helix</keyword>
<feature type="domain" description="ArnT-like N-terminal" evidence="9">
    <location>
        <begin position="28"/>
        <end position="225"/>
    </location>
</feature>
<dbReference type="Pfam" id="PF02366">
    <property type="entry name" value="PMT"/>
    <property type="match status" value="1"/>
</dbReference>
<keyword evidence="7 8" id="KW-0472">Membrane</keyword>
<evidence type="ECO:0000256" key="5">
    <source>
        <dbReference type="ARBA" id="ARBA00022692"/>
    </source>
</evidence>
<protein>
    <submittedName>
        <fullName evidence="10">Dolichyl-phosphate-mannose-protein mannosyltransferase</fullName>
    </submittedName>
</protein>
<feature type="transmembrane region" description="Helical" evidence="8">
    <location>
        <begin position="95"/>
        <end position="123"/>
    </location>
</feature>
<dbReference type="EMBL" id="FOZN01000003">
    <property type="protein sequence ID" value="SFS14184.1"/>
    <property type="molecule type" value="Genomic_DNA"/>
</dbReference>
<keyword evidence="11" id="KW-1185">Reference proteome</keyword>
<name>A0AA94HN09_9MICO</name>
<dbReference type="Proteomes" id="UP000198506">
    <property type="component" value="Unassembled WGS sequence"/>
</dbReference>
<reference evidence="10 11" key="1">
    <citation type="submission" date="2016-10" db="EMBL/GenBank/DDBJ databases">
        <authorList>
            <person name="Varghese N."/>
            <person name="Submissions S."/>
        </authorList>
    </citation>
    <scope>NUCLEOTIDE SEQUENCE [LARGE SCALE GENOMIC DNA]</scope>
    <source>
        <strain evidence="10 11">IAM 15147</strain>
    </source>
</reference>
<feature type="transmembrane region" description="Helical" evidence="8">
    <location>
        <begin position="20"/>
        <end position="39"/>
    </location>
</feature>
<feature type="transmembrane region" description="Helical" evidence="8">
    <location>
        <begin position="304"/>
        <end position="325"/>
    </location>
</feature>
<comment type="caution">
    <text evidence="10">The sequence shown here is derived from an EMBL/GenBank/DDBJ whole genome shotgun (WGS) entry which is preliminary data.</text>
</comment>
<accession>A0AA94HN09</accession>
<gene>
    <name evidence="10" type="ORF">SAMN04487783_1786</name>
</gene>
<evidence type="ECO:0000256" key="7">
    <source>
        <dbReference type="ARBA" id="ARBA00023136"/>
    </source>
</evidence>
<dbReference type="PANTHER" id="PTHR33908:SF11">
    <property type="entry name" value="MEMBRANE PROTEIN"/>
    <property type="match status" value="1"/>
</dbReference>
<evidence type="ECO:0000313" key="10">
    <source>
        <dbReference type="EMBL" id="SFS14184.1"/>
    </source>
</evidence>
<evidence type="ECO:0000256" key="6">
    <source>
        <dbReference type="ARBA" id="ARBA00022989"/>
    </source>
</evidence>
<dbReference type="AlphaFoldDB" id="A0AA94HN09"/>
<keyword evidence="2" id="KW-1003">Cell membrane</keyword>
<dbReference type="InterPro" id="IPR050297">
    <property type="entry name" value="LipidA_mod_glycosyltrf_83"/>
</dbReference>
<feature type="transmembrane region" description="Helical" evidence="8">
    <location>
        <begin position="171"/>
        <end position="199"/>
    </location>
</feature>
<proteinExistence type="predicted"/>
<dbReference type="PANTHER" id="PTHR33908">
    <property type="entry name" value="MANNOSYLTRANSFERASE YKCB-RELATED"/>
    <property type="match status" value="1"/>
</dbReference>
<dbReference type="GO" id="GO:0016763">
    <property type="term" value="F:pentosyltransferase activity"/>
    <property type="evidence" value="ECO:0007669"/>
    <property type="project" value="TreeGrafter"/>
</dbReference>
<feature type="transmembrane region" description="Helical" evidence="8">
    <location>
        <begin position="211"/>
        <end position="233"/>
    </location>
</feature>
<organism evidence="10 11">
    <name type="scientific">Agrococcus baldri</name>
    <dbReference type="NCBI Taxonomy" id="153730"/>
    <lineage>
        <taxon>Bacteria</taxon>
        <taxon>Bacillati</taxon>
        <taxon>Actinomycetota</taxon>
        <taxon>Actinomycetes</taxon>
        <taxon>Micrococcales</taxon>
        <taxon>Microbacteriaceae</taxon>
        <taxon>Agrococcus</taxon>
    </lineage>
</organism>
<sequence>MMVPMSAPSTADAVRRGERWLHVLTPVVVLAVAAFIAFWRLDQANVGADETVYQRAGVAYLDGDLSLNPEHPPFAKLLLGLWQAVVGPGIDSARIAMGIVMVLTAAVAFLWIRAAVGTASAAAASLMLVTTHRVVGADFVDRQVLLDPFSILFGLVGLALLWRWNAHRQPWLAAIAGVALGLALLSKASAAAFLIGALVLVPWRALRQAQVWGSILAFAAAGIATCLVVYAPFGGVDAVASMIAWQAEHAERGHLVEIAGQTYRHAPWFAIAWLGGETVGWLALVAIALAAALGVVLERRLRAVLAIASAGAAAAVLLSASPVALPHYTIGWLWAPLLLSGIGIVALWRRVRSRRAGVIAGALTALLLVGPASGVVHVLSVSPTGVARIDAAMAADPAPDGAVLVLQLSRHVARPNIEAPFVEDPGADGVTAVAIGNDLRFPADPELVLLLERETQPVVLDDVVLYLLDEELDELLAEAP</sequence>
<feature type="transmembrane region" description="Helical" evidence="8">
    <location>
        <begin position="144"/>
        <end position="165"/>
    </location>
</feature>
<evidence type="ECO:0000256" key="4">
    <source>
        <dbReference type="ARBA" id="ARBA00022679"/>
    </source>
</evidence>
<comment type="subcellular location">
    <subcellularLocation>
        <location evidence="1">Cell membrane</location>
        <topology evidence="1">Multi-pass membrane protein</topology>
    </subcellularLocation>
</comment>
<feature type="transmembrane region" description="Helical" evidence="8">
    <location>
        <begin position="331"/>
        <end position="349"/>
    </location>
</feature>
<dbReference type="GO" id="GO:0005886">
    <property type="term" value="C:plasma membrane"/>
    <property type="evidence" value="ECO:0007669"/>
    <property type="project" value="UniProtKB-SubCell"/>
</dbReference>
<keyword evidence="5 8" id="KW-0812">Transmembrane</keyword>
<feature type="transmembrane region" description="Helical" evidence="8">
    <location>
        <begin position="356"/>
        <end position="379"/>
    </location>
</feature>
<dbReference type="InterPro" id="IPR003342">
    <property type="entry name" value="ArnT-like_N"/>
</dbReference>
<evidence type="ECO:0000256" key="1">
    <source>
        <dbReference type="ARBA" id="ARBA00004651"/>
    </source>
</evidence>
<evidence type="ECO:0000313" key="11">
    <source>
        <dbReference type="Proteomes" id="UP000198506"/>
    </source>
</evidence>
<feature type="transmembrane region" description="Helical" evidence="8">
    <location>
        <begin position="278"/>
        <end position="297"/>
    </location>
</feature>
<keyword evidence="3 10" id="KW-0328">Glycosyltransferase</keyword>
<dbReference type="GO" id="GO:0009103">
    <property type="term" value="P:lipopolysaccharide biosynthetic process"/>
    <property type="evidence" value="ECO:0007669"/>
    <property type="project" value="UniProtKB-ARBA"/>
</dbReference>
<evidence type="ECO:0000256" key="8">
    <source>
        <dbReference type="SAM" id="Phobius"/>
    </source>
</evidence>
<evidence type="ECO:0000259" key="9">
    <source>
        <dbReference type="Pfam" id="PF02366"/>
    </source>
</evidence>
<keyword evidence="4" id="KW-0808">Transferase</keyword>
<evidence type="ECO:0000256" key="2">
    <source>
        <dbReference type="ARBA" id="ARBA00022475"/>
    </source>
</evidence>
<evidence type="ECO:0000256" key="3">
    <source>
        <dbReference type="ARBA" id="ARBA00022676"/>
    </source>
</evidence>